<proteinExistence type="predicted"/>
<keyword evidence="2" id="KW-1185">Reference proteome</keyword>
<gene>
    <name evidence="1" type="ordered locus">Halhy_4886</name>
</gene>
<accession>F4L007</accession>
<dbReference type="Proteomes" id="UP000008461">
    <property type="component" value="Chromosome"/>
</dbReference>
<evidence type="ECO:0000313" key="2">
    <source>
        <dbReference type="Proteomes" id="UP000008461"/>
    </source>
</evidence>
<dbReference type="KEGG" id="hhy:Halhy_4886"/>
<name>F4L007_HALH1</name>
<reference evidence="1 2" key="1">
    <citation type="journal article" date="2011" name="Stand. Genomic Sci.">
        <title>Complete genome sequence of Haliscomenobacter hydrossis type strain (O).</title>
        <authorList>
            <consortium name="US DOE Joint Genome Institute (JGI-PGF)"/>
            <person name="Daligault H."/>
            <person name="Lapidus A."/>
            <person name="Zeytun A."/>
            <person name="Nolan M."/>
            <person name="Lucas S."/>
            <person name="Del Rio T.G."/>
            <person name="Tice H."/>
            <person name="Cheng J.F."/>
            <person name="Tapia R."/>
            <person name="Han C."/>
            <person name="Goodwin L."/>
            <person name="Pitluck S."/>
            <person name="Liolios K."/>
            <person name="Pagani I."/>
            <person name="Ivanova N."/>
            <person name="Huntemann M."/>
            <person name="Mavromatis K."/>
            <person name="Mikhailova N."/>
            <person name="Pati A."/>
            <person name="Chen A."/>
            <person name="Palaniappan K."/>
            <person name="Land M."/>
            <person name="Hauser L."/>
            <person name="Brambilla E.M."/>
            <person name="Rohde M."/>
            <person name="Verbarg S."/>
            <person name="Goker M."/>
            <person name="Bristow J."/>
            <person name="Eisen J.A."/>
            <person name="Markowitz V."/>
            <person name="Hugenholtz P."/>
            <person name="Kyrpides N.C."/>
            <person name="Klenk H.P."/>
            <person name="Woyke T."/>
        </authorList>
    </citation>
    <scope>NUCLEOTIDE SEQUENCE [LARGE SCALE GENOMIC DNA]</scope>
    <source>
        <strain evidence="2">ATCC 27775 / DSM 1100 / LMG 10767 / O</strain>
    </source>
</reference>
<evidence type="ECO:0000313" key="1">
    <source>
        <dbReference type="EMBL" id="AEE52716.1"/>
    </source>
</evidence>
<organism evidence="1 2">
    <name type="scientific">Haliscomenobacter hydrossis (strain ATCC 27775 / DSM 1100 / LMG 10767 / O)</name>
    <dbReference type="NCBI Taxonomy" id="760192"/>
    <lineage>
        <taxon>Bacteria</taxon>
        <taxon>Pseudomonadati</taxon>
        <taxon>Bacteroidota</taxon>
        <taxon>Saprospiria</taxon>
        <taxon>Saprospirales</taxon>
        <taxon>Haliscomenobacteraceae</taxon>
        <taxon>Haliscomenobacter</taxon>
    </lineage>
</organism>
<sequence>MGTRMTRIKRIYTDLICGNPLNPRHLRSYCDSCDRAEGSEQEG</sequence>
<reference key="2">
    <citation type="submission" date="2011-04" db="EMBL/GenBank/DDBJ databases">
        <title>Complete sequence of chromosome of Haliscomenobacter hydrossis DSM 1100.</title>
        <authorList>
            <consortium name="US DOE Joint Genome Institute (JGI-PGF)"/>
            <person name="Lucas S."/>
            <person name="Han J."/>
            <person name="Lapidus A."/>
            <person name="Bruce D."/>
            <person name="Goodwin L."/>
            <person name="Pitluck S."/>
            <person name="Peters L."/>
            <person name="Kyrpides N."/>
            <person name="Mavromatis K."/>
            <person name="Ivanova N."/>
            <person name="Ovchinnikova G."/>
            <person name="Pagani I."/>
            <person name="Daligault H."/>
            <person name="Detter J.C."/>
            <person name="Han C."/>
            <person name="Land M."/>
            <person name="Hauser L."/>
            <person name="Markowitz V."/>
            <person name="Cheng J.-F."/>
            <person name="Hugenholtz P."/>
            <person name="Woyke T."/>
            <person name="Wu D."/>
            <person name="Verbarg S."/>
            <person name="Frueling A."/>
            <person name="Brambilla E."/>
            <person name="Klenk H.-P."/>
            <person name="Eisen J.A."/>
        </authorList>
    </citation>
    <scope>NUCLEOTIDE SEQUENCE</scope>
    <source>
        <strain>DSM 1100</strain>
    </source>
</reference>
<protein>
    <submittedName>
        <fullName evidence="1">Uncharacterized protein</fullName>
    </submittedName>
</protein>
<dbReference type="AlphaFoldDB" id="F4L007"/>
<dbReference type="EMBL" id="CP002691">
    <property type="protein sequence ID" value="AEE52716.1"/>
    <property type="molecule type" value="Genomic_DNA"/>
</dbReference>
<dbReference type="STRING" id="760192.Halhy_4886"/>
<dbReference type="HOGENOM" id="CLU_3234343_0_0_10"/>